<keyword evidence="4" id="KW-0862">Zinc</keyword>
<keyword evidence="1" id="KW-0645">Protease</keyword>
<organism evidence="7 8">
    <name type="scientific">Tautonia plasticadhaerens</name>
    <dbReference type="NCBI Taxonomy" id="2527974"/>
    <lineage>
        <taxon>Bacteria</taxon>
        <taxon>Pseudomonadati</taxon>
        <taxon>Planctomycetota</taxon>
        <taxon>Planctomycetia</taxon>
        <taxon>Isosphaerales</taxon>
        <taxon>Isosphaeraceae</taxon>
        <taxon>Tautonia</taxon>
    </lineage>
</organism>
<keyword evidence="2" id="KW-0479">Metal-binding</keyword>
<dbReference type="SMART" id="SM00235">
    <property type="entry name" value="ZnMc"/>
    <property type="match status" value="1"/>
</dbReference>
<name>A0A518HBJ2_9BACT</name>
<evidence type="ECO:0000256" key="3">
    <source>
        <dbReference type="ARBA" id="ARBA00022801"/>
    </source>
</evidence>
<dbReference type="PANTHER" id="PTHR10201">
    <property type="entry name" value="MATRIX METALLOPROTEINASE"/>
    <property type="match status" value="1"/>
</dbReference>
<dbReference type="GO" id="GO:0031012">
    <property type="term" value="C:extracellular matrix"/>
    <property type="evidence" value="ECO:0007669"/>
    <property type="project" value="InterPro"/>
</dbReference>
<accession>A0A518HBJ2</accession>
<dbReference type="InterPro" id="IPR006026">
    <property type="entry name" value="Peptidase_Metallo"/>
</dbReference>
<reference evidence="7 8" key="1">
    <citation type="submission" date="2019-02" db="EMBL/GenBank/DDBJ databases">
        <title>Deep-cultivation of Planctomycetes and their phenomic and genomic characterization uncovers novel biology.</title>
        <authorList>
            <person name="Wiegand S."/>
            <person name="Jogler M."/>
            <person name="Boedeker C."/>
            <person name="Pinto D."/>
            <person name="Vollmers J."/>
            <person name="Rivas-Marin E."/>
            <person name="Kohn T."/>
            <person name="Peeters S.H."/>
            <person name="Heuer A."/>
            <person name="Rast P."/>
            <person name="Oberbeckmann S."/>
            <person name="Bunk B."/>
            <person name="Jeske O."/>
            <person name="Meyerdierks A."/>
            <person name="Storesund J.E."/>
            <person name="Kallscheuer N."/>
            <person name="Luecker S."/>
            <person name="Lage O.M."/>
            <person name="Pohl T."/>
            <person name="Merkel B.J."/>
            <person name="Hornburger P."/>
            <person name="Mueller R.-W."/>
            <person name="Bruemmer F."/>
            <person name="Labrenz M."/>
            <person name="Spormann A.M."/>
            <person name="Op den Camp H."/>
            <person name="Overmann J."/>
            <person name="Amann R."/>
            <person name="Jetten M.S.M."/>
            <person name="Mascher T."/>
            <person name="Medema M.H."/>
            <person name="Devos D.P."/>
            <person name="Kaster A.-K."/>
            <person name="Ovreas L."/>
            <person name="Rohde M."/>
            <person name="Galperin M.Y."/>
            <person name="Jogler C."/>
        </authorList>
    </citation>
    <scope>NUCLEOTIDE SEQUENCE [LARGE SCALE GENOMIC DNA]</scope>
    <source>
        <strain evidence="7 8">ElP</strain>
    </source>
</reference>
<keyword evidence="3" id="KW-0378">Hydrolase</keyword>
<dbReference type="SUPFAM" id="SSF55486">
    <property type="entry name" value="Metalloproteases ('zincins'), catalytic domain"/>
    <property type="match status" value="1"/>
</dbReference>
<feature type="region of interest" description="Disordered" evidence="5">
    <location>
        <begin position="1"/>
        <end position="34"/>
    </location>
</feature>
<evidence type="ECO:0000313" key="7">
    <source>
        <dbReference type="EMBL" id="QDV38211.1"/>
    </source>
</evidence>
<dbReference type="Gene3D" id="2.60.120.380">
    <property type="match status" value="1"/>
</dbReference>
<dbReference type="InterPro" id="IPR024079">
    <property type="entry name" value="MetalloPept_cat_dom_sf"/>
</dbReference>
<evidence type="ECO:0000259" key="6">
    <source>
        <dbReference type="SMART" id="SM00235"/>
    </source>
</evidence>
<sequence length="750" mass="77083">MWNVPDRIRDRRSGRERRSTRRGPDRRSVRPGLEPEGLETRVLMYSATGNAWMNPAVVTINFMPDGTDLGGVQSNMNAAFDNKPSLAGKWRDEILRAAQVWAQQTNINFVVVPDDGAPVGEGGYQQGSPDHGDIRIGGFNFGTSTLASATMPPAANNYSIAGDVVFNTGMGFNVGTTFDLFTVASHEIGHSLGLGESSTYSSAMMWPTYVGRKIALSPDDVAGIRSIYSGGQVRSADAHGNLNNSLHAAANVTGSINPATRTGLVTSQDLTVAGQADHFSFAAPSGSGGQMTVSVQSEGLSLLSPRVTVYAADKATVLGTAVGAKQYGTTVSVSLGGVVDGATYYVRVKGAEPSALGTGRYALGLGFDGAAVPRQASSMIGVAEGSPRVSGGGTANQSDDHFASAIPVILGIGPDTGASSADGVTSSDRVTVRGTAMPGHLVSVYDDGVLLGGTMADAAGGWVFDARLHAFDPGQHLLTAKSTYVEGDPYAAVATSGIVNMSDFVPSADWTSLVYVGQQAIDASATLPGTSSSELSGTYTLVVDPSKPAAPTVGGVTSYSGVSWNGTYSVQSSDQVYYGNAEAGSLVTVTANGSTLGETVADRNGHWNLAVGDGLSQWQTHAIKAQSTDLAGNAGPWSSALPVRQQGHGAGSVMSNLSVSHVGILGSVLSGLGDLLSVGEAPTIVGRAKAFGRVAVMVDSVVIGMANVDLLGNWSFHGPTLSSGTHRLSFRVYEADGDHGAESGPLSILV</sequence>
<dbReference type="Pfam" id="PF00413">
    <property type="entry name" value="Peptidase_M10"/>
    <property type="match status" value="1"/>
</dbReference>
<dbReference type="EMBL" id="CP036426">
    <property type="protein sequence ID" value="QDV38211.1"/>
    <property type="molecule type" value="Genomic_DNA"/>
</dbReference>
<evidence type="ECO:0000256" key="2">
    <source>
        <dbReference type="ARBA" id="ARBA00022723"/>
    </source>
</evidence>
<dbReference type="PANTHER" id="PTHR10201:SF294">
    <property type="entry name" value="MATRIX METALLOPROTEINASE 16"/>
    <property type="match status" value="1"/>
</dbReference>
<dbReference type="Pfam" id="PF17936">
    <property type="entry name" value="Big_6"/>
    <property type="match status" value="1"/>
</dbReference>
<dbReference type="InterPro" id="IPR021190">
    <property type="entry name" value="Pept_M10A"/>
</dbReference>
<dbReference type="GO" id="GO:0030198">
    <property type="term" value="P:extracellular matrix organization"/>
    <property type="evidence" value="ECO:0007669"/>
    <property type="project" value="TreeGrafter"/>
</dbReference>
<dbReference type="InterPro" id="IPR001818">
    <property type="entry name" value="Pept_M10_metallopeptidase"/>
</dbReference>
<evidence type="ECO:0000313" key="8">
    <source>
        <dbReference type="Proteomes" id="UP000317835"/>
    </source>
</evidence>
<dbReference type="KEGG" id="tpla:ElP_61620"/>
<gene>
    <name evidence="7" type="ORF">ElP_61620</name>
</gene>
<keyword evidence="8" id="KW-1185">Reference proteome</keyword>
<dbReference type="GO" id="GO:0006508">
    <property type="term" value="P:proteolysis"/>
    <property type="evidence" value="ECO:0007669"/>
    <property type="project" value="UniProtKB-KW"/>
</dbReference>
<dbReference type="AlphaFoldDB" id="A0A518HBJ2"/>
<dbReference type="OrthoDB" id="289794at2"/>
<dbReference type="GO" id="GO:0004222">
    <property type="term" value="F:metalloendopeptidase activity"/>
    <property type="evidence" value="ECO:0007669"/>
    <property type="project" value="InterPro"/>
</dbReference>
<evidence type="ECO:0000256" key="5">
    <source>
        <dbReference type="SAM" id="MobiDB-lite"/>
    </source>
</evidence>
<dbReference type="GO" id="GO:0030574">
    <property type="term" value="P:collagen catabolic process"/>
    <property type="evidence" value="ECO:0007669"/>
    <property type="project" value="TreeGrafter"/>
</dbReference>
<dbReference type="Gene3D" id="2.60.40.10">
    <property type="entry name" value="Immunoglobulins"/>
    <property type="match status" value="2"/>
</dbReference>
<feature type="domain" description="Peptidase metallopeptidase" evidence="6">
    <location>
        <begin position="64"/>
        <end position="230"/>
    </location>
</feature>
<dbReference type="Gene3D" id="3.40.390.10">
    <property type="entry name" value="Collagenase (Catalytic Domain)"/>
    <property type="match status" value="1"/>
</dbReference>
<dbReference type="InterPro" id="IPR041498">
    <property type="entry name" value="Big_6"/>
</dbReference>
<dbReference type="PRINTS" id="PR00138">
    <property type="entry name" value="MATRIXIN"/>
</dbReference>
<feature type="compositionally biased region" description="Basic and acidic residues" evidence="5">
    <location>
        <begin position="1"/>
        <end position="28"/>
    </location>
</feature>
<protein>
    <submittedName>
        <fullName evidence="7">Matrixin</fullName>
    </submittedName>
</protein>
<dbReference type="GO" id="GO:0008270">
    <property type="term" value="F:zinc ion binding"/>
    <property type="evidence" value="ECO:0007669"/>
    <property type="project" value="InterPro"/>
</dbReference>
<evidence type="ECO:0000256" key="4">
    <source>
        <dbReference type="ARBA" id="ARBA00022833"/>
    </source>
</evidence>
<dbReference type="Proteomes" id="UP000317835">
    <property type="component" value="Chromosome"/>
</dbReference>
<evidence type="ECO:0000256" key="1">
    <source>
        <dbReference type="ARBA" id="ARBA00022670"/>
    </source>
</evidence>
<dbReference type="InterPro" id="IPR013783">
    <property type="entry name" value="Ig-like_fold"/>
</dbReference>
<proteinExistence type="predicted"/>
<dbReference type="GO" id="GO:0005615">
    <property type="term" value="C:extracellular space"/>
    <property type="evidence" value="ECO:0007669"/>
    <property type="project" value="TreeGrafter"/>
</dbReference>
<dbReference type="NCBIfam" id="NF033510">
    <property type="entry name" value="Ca_tandemer"/>
    <property type="match status" value="1"/>
</dbReference>